<accession>A0A8T0RJ48</accession>
<feature type="region of interest" description="Disordered" evidence="1">
    <location>
        <begin position="40"/>
        <end position="64"/>
    </location>
</feature>
<reference evidence="2 3" key="1">
    <citation type="submission" date="2020-05" db="EMBL/GenBank/DDBJ databases">
        <title>WGS assembly of Panicum virgatum.</title>
        <authorList>
            <person name="Lovell J.T."/>
            <person name="Jenkins J."/>
            <person name="Shu S."/>
            <person name="Juenger T.E."/>
            <person name="Schmutz J."/>
        </authorList>
    </citation>
    <scope>NUCLEOTIDE SEQUENCE [LARGE SCALE GENOMIC DNA]</scope>
    <source>
        <strain evidence="3">cv. AP13</strain>
    </source>
</reference>
<protein>
    <submittedName>
        <fullName evidence="2">Uncharacterized protein</fullName>
    </submittedName>
</protein>
<feature type="region of interest" description="Disordered" evidence="1">
    <location>
        <begin position="106"/>
        <end position="153"/>
    </location>
</feature>
<organism evidence="2 3">
    <name type="scientific">Panicum virgatum</name>
    <name type="common">Blackwell switchgrass</name>
    <dbReference type="NCBI Taxonomy" id="38727"/>
    <lineage>
        <taxon>Eukaryota</taxon>
        <taxon>Viridiplantae</taxon>
        <taxon>Streptophyta</taxon>
        <taxon>Embryophyta</taxon>
        <taxon>Tracheophyta</taxon>
        <taxon>Spermatophyta</taxon>
        <taxon>Magnoliopsida</taxon>
        <taxon>Liliopsida</taxon>
        <taxon>Poales</taxon>
        <taxon>Poaceae</taxon>
        <taxon>PACMAD clade</taxon>
        <taxon>Panicoideae</taxon>
        <taxon>Panicodae</taxon>
        <taxon>Paniceae</taxon>
        <taxon>Panicinae</taxon>
        <taxon>Panicum</taxon>
        <taxon>Panicum sect. Hiantes</taxon>
    </lineage>
</organism>
<evidence type="ECO:0000313" key="3">
    <source>
        <dbReference type="Proteomes" id="UP000823388"/>
    </source>
</evidence>
<keyword evidence="3" id="KW-1185">Reference proteome</keyword>
<proteinExistence type="predicted"/>
<dbReference type="AlphaFoldDB" id="A0A8T0RJ48"/>
<feature type="compositionally biased region" description="Low complexity" evidence="1">
    <location>
        <begin position="40"/>
        <end position="53"/>
    </location>
</feature>
<gene>
    <name evidence="2" type="ORF">PVAP13_6KG343906</name>
</gene>
<dbReference type="Proteomes" id="UP000823388">
    <property type="component" value="Chromosome 6K"/>
</dbReference>
<name>A0A8T0RJ48_PANVG</name>
<sequence>MGCRFLNMKLIFGVRRRSWGRPTPPPAPFFFLPCAPPSSSPTSTATTATSLAPSPEPAQPADDIPRRLAGAISGACAAIRRPPTAALVLSPPACPRRIRLGNGYTTLTNPGFANTNAGPRPGRGGAGCSRRSDQVALGRGDQGLLPQVPPQNP</sequence>
<comment type="caution">
    <text evidence="2">The sequence shown here is derived from an EMBL/GenBank/DDBJ whole genome shotgun (WGS) entry which is preliminary data.</text>
</comment>
<feature type="compositionally biased region" description="Polar residues" evidence="1">
    <location>
        <begin position="106"/>
        <end position="116"/>
    </location>
</feature>
<evidence type="ECO:0000313" key="2">
    <source>
        <dbReference type="EMBL" id="KAG2584823.1"/>
    </source>
</evidence>
<dbReference type="EMBL" id="CM029047">
    <property type="protein sequence ID" value="KAG2584823.1"/>
    <property type="molecule type" value="Genomic_DNA"/>
</dbReference>
<evidence type="ECO:0000256" key="1">
    <source>
        <dbReference type="SAM" id="MobiDB-lite"/>
    </source>
</evidence>